<dbReference type="NCBIfam" id="TIGR01579">
    <property type="entry name" value="MiaB-like-C"/>
    <property type="match status" value="1"/>
</dbReference>
<dbReference type="FunFam" id="3.40.50.12160:FF:000004">
    <property type="entry name" value="Threonylcarbamoyladenosine tRNA methylthiotransferase MtaB"/>
    <property type="match status" value="1"/>
</dbReference>
<dbReference type="InterPro" id="IPR007197">
    <property type="entry name" value="rSAM"/>
</dbReference>
<dbReference type="NCBIfam" id="TIGR00089">
    <property type="entry name" value="MiaB/RimO family radical SAM methylthiotransferase"/>
    <property type="match status" value="1"/>
</dbReference>
<comment type="cofactor">
    <cofactor evidence="1">
        <name>[4Fe-4S] cluster</name>
        <dbReference type="ChEBI" id="CHEBI:49883"/>
    </cofactor>
</comment>
<dbReference type="InterPro" id="IPR020612">
    <property type="entry name" value="Methylthiotransferase_CS"/>
</dbReference>
<evidence type="ECO:0000256" key="13">
    <source>
        <dbReference type="ARBA" id="ARBA00051661"/>
    </source>
</evidence>
<gene>
    <name evidence="18" type="primary">mtaB</name>
    <name evidence="18" type="ORF">FYJ79_08625</name>
</gene>
<keyword evidence="19" id="KW-1185">Reference proteome</keyword>
<comment type="catalytic activity">
    <reaction evidence="13">
        <text>N(6)-L-threonylcarbamoyladenosine(37) in tRNA + (sulfur carrier)-SH + AH2 + 2 S-adenosyl-L-methionine = 2-methylsulfanyl-N(6)-L-threonylcarbamoyladenosine(37) in tRNA + (sulfur carrier)-H + 5'-deoxyadenosine + L-methionine + A + S-adenosyl-L-homocysteine + 2 H(+)</text>
        <dbReference type="Rhea" id="RHEA:37075"/>
        <dbReference type="Rhea" id="RHEA-COMP:10163"/>
        <dbReference type="Rhea" id="RHEA-COMP:11092"/>
        <dbReference type="Rhea" id="RHEA-COMP:14737"/>
        <dbReference type="Rhea" id="RHEA-COMP:14739"/>
        <dbReference type="ChEBI" id="CHEBI:13193"/>
        <dbReference type="ChEBI" id="CHEBI:15378"/>
        <dbReference type="ChEBI" id="CHEBI:17319"/>
        <dbReference type="ChEBI" id="CHEBI:17499"/>
        <dbReference type="ChEBI" id="CHEBI:29917"/>
        <dbReference type="ChEBI" id="CHEBI:57844"/>
        <dbReference type="ChEBI" id="CHEBI:57856"/>
        <dbReference type="ChEBI" id="CHEBI:59789"/>
        <dbReference type="ChEBI" id="CHEBI:64428"/>
        <dbReference type="ChEBI" id="CHEBI:74418"/>
        <dbReference type="ChEBI" id="CHEBI:74420"/>
        <dbReference type="EC" id="2.8.4.5"/>
    </reaction>
</comment>
<dbReference type="SFLD" id="SFLDF00295">
    <property type="entry name" value="threonylcarbamoyladenosine_tRN"/>
    <property type="match status" value="1"/>
</dbReference>
<keyword evidence="7" id="KW-0949">S-adenosyl-L-methionine</keyword>
<dbReference type="InterPro" id="IPR034557">
    <property type="entry name" value="ThrcA_tRNA_MEthiotransferase"/>
</dbReference>
<feature type="domain" description="MTTase N-terminal" evidence="16">
    <location>
        <begin position="2"/>
        <end position="114"/>
    </location>
</feature>
<evidence type="ECO:0000259" key="16">
    <source>
        <dbReference type="PROSITE" id="PS51449"/>
    </source>
</evidence>
<dbReference type="PANTHER" id="PTHR11918:SF45">
    <property type="entry name" value="THREONYLCARBAMOYLADENOSINE TRNA METHYLTHIOTRANSFERASE"/>
    <property type="match status" value="1"/>
</dbReference>
<name>A0A844FW64_9FIRM</name>
<dbReference type="PROSITE" id="PS51449">
    <property type="entry name" value="MTTASE_N"/>
    <property type="match status" value="1"/>
</dbReference>
<dbReference type="SFLD" id="SFLDG01061">
    <property type="entry name" value="methylthiotransferase"/>
    <property type="match status" value="1"/>
</dbReference>
<evidence type="ECO:0000256" key="11">
    <source>
        <dbReference type="ARBA" id="ARBA00023014"/>
    </source>
</evidence>
<dbReference type="InterPro" id="IPR005839">
    <property type="entry name" value="Methylthiotransferase"/>
</dbReference>
<dbReference type="FunFam" id="3.80.30.20:FF:000001">
    <property type="entry name" value="tRNA-2-methylthio-N(6)-dimethylallyladenosine synthase 2"/>
    <property type="match status" value="1"/>
</dbReference>
<evidence type="ECO:0000256" key="8">
    <source>
        <dbReference type="ARBA" id="ARBA00022694"/>
    </source>
</evidence>
<evidence type="ECO:0000256" key="1">
    <source>
        <dbReference type="ARBA" id="ARBA00001966"/>
    </source>
</evidence>
<organism evidence="18 19">
    <name type="scientific">Sharpea porci</name>
    <dbReference type="NCBI Taxonomy" id="2652286"/>
    <lineage>
        <taxon>Bacteria</taxon>
        <taxon>Bacillati</taxon>
        <taxon>Bacillota</taxon>
        <taxon>Erysipelotrichia</taxon>
        <taxon>Erysipelotrichales</taxon>
        <taxon>Coprobacillaceae</taxon>
        <taxon>Sharpea</taxon>
    </lineage>
</organism>
<dbReference type="GO" id="GO:0051539">
    <property type="term" value="F:4 iron, 4 sulfur cluster binding"/>
    <property type="evidence" value="ECO:0007669"/>
    <property type="project" value="UniProtKB-KW"/>
</dbReference>
<reference evidence="18 19" key="1">
    <citation type="submission" date="2019-08" db="EMBL/GenBank/DDBJ databases">
        <title>In-depth cultivation of the pig gut microbiome towards novel bacterial diversity and tailored functional studies.</title>
        <authorList>
            <person name="Wylensek D."/>
            <person name="Hitch T.C.A."/>
            <person name="Clavel T."/>
        </authorList>
    </citation>
    <scope>NUCLEOTIDE SEQUENCE [LARGE SCALE GENOMIC DNA]</scope>
    <source>
        <strain evidence="18 19">CA-Schmier-601-WT-3</strain>
    </source>
</reference>
<evidence type="ECO:0000256" key="5">
    <source>
        <dbReference type="ARBA" id="ARBA00022490"/>
    </source>
</evidence>
<keyword evidence="6 18" id="KW-0808">Transferase</keyword>
<keyword evidence="11" id="KW-0411">Iron-sulfur</keyword>
<dbReference type="Pfam" id="PF04055">
    <property type="entry name" value="Radical_SAM"/>
    <property type="match status" value="1"/>
</dbReference>
<dbReference type="GO" id="GO:0035598">
    <property type="term" value="F:tRNA (N(6)-L-threonylcarbamoyladenosine(37)-C(2))-methylthiotransferase activity"/>
    <property type="evidence" value="ECO:0007669"/>
    <property type="project" value="UniProtKB-EC"/>
</dbReference>
<dbReference type="PROSITE" id="PS01278">
    <property type="entry name" value="MTTASE_RADICAL"/>
    <property type="match status" value="1"/>
</dbReference>
<evidence type="ECO:0000256" key="15">
    <source>
        <dbReference type="ARBA" id="ARBA00069898"/>
    </source>
</evidence>
<accession>A0A844FW64</accession>
<evidence type="ECO:0000259" key="17">
    <source>
        <dbReference type="PROSITE" id="PS51918"/>
    </source>
</evidence>
<comment type="similarity">
    <text evidence="14">Belongs to the methylthiotransferase family. MtaB subfamily.</text>
</comment>
<dbReference type="Gene3D" id="3.80.30.20">
    <property type="entry name" value="tm_1862 like domain"/>
    <property type="match status" value="1"/>
</dbReference>
<evidence type="ECO:0000256" key="12">
    <source>
        <dbReference type="ARBA" id="ARBA00031213"/>
    </source>
</evidence>
<evidence type="ECO:0000256" key="10">
    <source>
        <dbReference type="ARBA" id="ARBA00023004"/>
    </source>
</evidence>
<dbReference type="InterPro" id="IPR058240">
    <property type="entry name" value="rSAM_sf"/>
</dbReference>
<keyword evidence="8" id="KW-0819">tRNA processing</keyword>
<evidence type="ECO:0000256" key="9">
    <source>
        <dbReference type="ARBA" id="ARBA00022723"/>
    </source>
</evidence>
<dbReference type="Gene3D" id="3.40.50.12160">
    <property type="entry name" value="Methylthiotransferase, N-terminal domain"/>
    <property type="match status" value="1"/>
</dbReference>
<evidence type="ECO:0000313" key="19">
    <source>
        <dbReference type="Proteomes" id="UP000442619"/>
    </source>
</evidence>
<dbReference type="RefSeq" id="WP_154516953.1">
    <property type="nucleotide sequence ID" value="NZ_VUNM01000020.1"/>
</dbReference>
<evidence type="ECO:0000256" key="4">
    <source>
        <dbReference type="ARBA" id="ARBA00022485"/>
    </source>
</evidence>
<dbReference type="InterPro" id="IPR038135">
    <property type="entry name" value="Methylthiotransferase_N_sf"/>
</dbReference>
<dbReference type="InterPro" id="IPR023404">
    <property type="entry name" value="rSAM_horseshoe"/>
</dbReference>
<evidence type="ECO:0000256" key="3">
    <source>
        <dbReference type="ARBA" id="ARBA00013273"/>
    </source>
</evidence>
<keyword evidence="9" id="KW-0479">Metal-binding</keyword>
<dbReference type="Pfam" id="PF00919">
    <property type="entry name" value="UPF0004"/>
    <property type="match status" value="1"/>
</dbReference>
<dbReference type="PANTHER" id="PTHR11918">
    <property type="entry name" value="RADICAL SAM PROTEINS"/>
    <property type="match status" value="1"/>
</dbReference>
<evidence type="ECO:0000256" key="2">
    <source>
        <dbReference type="ARBA" id="ARBA00002399"/>
    </source>
</evidence>
<dbReference type="CDD" id="cd01335">
    <property type="entry name" value="Radical_SAM"/>
    <property type="match status" value="1"/>
</dbReference>
<dbReference type="EC" id="2.8.4.5" evidence="3"/>
<dbReference type="AlphaFoldDB" id="A0A844FW64"/>
<dbReference type="SFLD" id="SFLDG01082">
    <property type="entry name" value="B12-binding_domain_containing"/>
    <property type="match status" value="1"/>
</dbReference>
<dbReference type="SFLD" id="SFLDS00029">
    <property type="entry name" value="Radical_SAM"/>
    <property type="match status" value="1"/>
</dbReference>
<comment type="function">
    <text evidence="2">Catalyzes the methylthiolation of N6-threonylcarbamoyladenosine (t(6)A), leading to the formation of 2-methylthio-N6-threonylcarbamoyladenosine (ms(2)t(6)A) at position 37 in tRNAs that read codons beginning with adenine.</text>
</comment>
<dbReference type="Proteomes" id="UP000442619">
    <property type="component" value="Unassembled WGS sequence"/>
</dbReference>
<dbReference type="PROSITE" id="PS51918">
    <property type="entry name" value="RADICAL_SAM"/>
    <property type="match status" value="1"/>
</dbReference>
<dbReference type="SMART" id="SM00729">
    <property type="entry name" value="Elp3"/>
    <property type="match status" value="1"/>
</dbReference>
<sequence>MASVAFHTLGCKVNSYESEGMLELFKQRGYTSVDWKEKADVYVINTCTVTNTGDAKSRQMIRRAKKENPDAIIAVVGCYAQVASGEVAEIEGVDIVIGTKHREKIVDYIEEYKNNHKQIVDVSDVMKLKQFEKLNITSFENRTRAFMKIQDGCNNFCTYCIIPYARGGVRSRAPEDVLRQAQELVNQGFVEIVLTGIHTAGYGMDLENYSFSDLLRDLSTKVEGLKRIRISSIEMSQVTPEIINLIATSPVIVDHLHIPIQSGTDETLRRMARHYTTAEFEDNLNKLKKALPTLSVTTDVIVGFPGETEEDFEHTYNWIKKCHFNQLHVFPYSKRSGTPAATMANQVPGDVKKERVKRLMALSDTLKHEFALSQVGKTLEVLFEEEKDGYKIGHASNYLLVKVKDDRIKLNHLYDIKIIACDGVDLLGENHHEENQ</sequence>
<protein>
    <recommendedName>
        <fullName evidence="15">Threonylcarbamoyladenosine tRNA methylthiotransferase MtaB</fullName>
        <ecNumber evidence="3">2.8.4.5</ecNumber>
    </recommendedName>
    <alternativeName>
        <fullName evidence="12">tRNA-t(6)A37 methylthiotransferase</fullName>
    </alternativeName>
</protein>
<proteinExistence type="inferred from homology"/>
<dbReference type="InterPro" id="IPR006638">
    <property type="entry name" value="Elp3/MiaA/NifB-like_rSAM"/>
</dbReference>
<dbReference type="InterPro" id="IPR006467">
    <property type="entry name" value="MiaB-like_bact"/>
</dbReference>
<keyword evidence="4" id="KW-0004">4Fe-4S</keyword>
<evidence type="ECO:0000256" key="14">
    <source>
        <dbReference type="ARBA" id="ARBA00061574"/>
    </source>
</evidence>
<evidence type="ECO:0000313" key="18">
    <source>
        <dbReference type="EMBL" id="MST89632.1"/>
    </source>
</evidence>
<keyword evidence="10" id="KW-0408">Iron</keyword>
<feature type="domain" description="Radical SAM core" evidence="17">
    <location>
        <begin position="139"/>
        <end position="369"/>
    </location>
</feature>
<evidence type="ECO:0000256" key="6">
    <source>
        <dbReference type="ARBA" id="ARBA00022679"/>
    </source>
</evidence>
<keyword evidence="5" id="KW-0963">Cytoplasm</keyword>
<dbReference type="GO" id="GO:0046872">
    <property type="term" value="F:metal ion binding"/>
    <property type="evidence" value="ECO:0007669"/>
    <property type="project" value="UniProtKB-KW"/>
</dbReference>
<dbReference type="InterPro" id="IPR013848">
    <property type="entry name" value="Methylthiotransferase_N"/>
</dbReference>
<dbReference type="SUPFAM" id="SSF102114">
    <property type="entry name" value="Radical SAM enzymes"/>
    <property type="match status" value="1"/>
</dbReference>
<evidence type="ECO:0000256" key="7">
    <source>
        <dbReference type="ARBA" id="ARBA00022691"/>
    </source>
</evidence>
<dbReference type="EMBL" id="VUNM01000020">
    <property type="protein sequence ID" value="MST89632.1"/>
    <property type="molecule type" value="Genomic_DNA"/>
</dbReference>
<comment type="caution">
    <text evidence="18">The sequence shown here is derived from an EMBL/GenBank/DDBJ whole genome shotgun (WGS) entry which is preliminary data.</text>
</comment>